<dbReference type="AlphaFoldDB" id="A0A8X6HXU7"/>
<keyword evidence="3" id="KW-1185">Reference proteome</keyword>
<proteinExistence type="predicted"/>
<dbReference type="Proteomes" id="UP000887116">
    <property type="component" value="Unassembled WGS sequence"/>
</dbReference>
<evidence type="ECO:0000256" key="1">
    <source>
        <dbReference type="SAM" id="MobiDB-lite"/>
    </source>
</evidence>
<gene>
    <name evidence="2" type="ORF">TNCT_599741</name>
</gene>
<comment type="caution">
    <text evidence="2">The sequence shown here is derived from an EMBL/GenBank/DDBJ whole genome shotgun (WGS) entry which is preliminary data.</text>
</comment>
<evidence type="ECO:0000313" key="3">
    <source>
        <dbReference type="Proteomes" id="UP000887116"/>
    </source>
</evidence>
<name>A0A8X6HXU7_TRICU</name>
<accession>A0A8X6HXU7</accession>
<protein>
    <submittedName>
        <fullName evidence="2">Uncharacterized protein</fullName>
    </submittedName>
</protein>
<organism evidence="2 3">
    <name type="scientific">Trichonephila clavata</name>
    <name type="common">Joro spider</name>
    <name type="synonym">Nephila clavata</name>
    <dbReference type="NCBI Taxonomy" id="2740835"/>
    <lineage>
        <taxon>Eukaryota</taxon>
        <taxon>Metazoa</taxon>
        <taxon>Ecdysozoa</taxon>
        <taxon>Arthropoda</taxon>
        <taxon>Chelicerata</taxon>
        <taxon>Arachnida</taxon>
        <taxon>Araneae</taxon>
        <taxon>Araneomorphae</taxon>
        <taxon>Entelegynae</taxon>
        <taxon>Araneoidea</taxon>
        <taxon>Nephilidae</taxon>
        <taxon>Trichonephila</taxon>
    </lineage>
</organism>
<reference evidence="2" key="1">
    <citation type="submission" date="2020-07" db="EMBL/GenBank/DDBJ databases">
        <title>Multicomponent nature underlies the extraordinary mechanical properties of spider dragline silk.</title>
        <authorList>
            <person name="Kono N."/>
            <person name="Nakamura H."/>
            <person name="Mori M."/>
            <person name="Yoshida Y."/>
            <person name="Ohtoshi R."/>
            <person name="Malay A.D."/>
            <person name="Moran D.A.P."/>
            <person name="Tomita M."/>
            <person name="Numata K."/>
            <person name="Arakawa K."/>
        </authorList>
    </citation>
    <scope>NUCLEOTIDE SEQUENCE</scope>
</reference>
<feature type="compositionally biased region" description="Basic residues" evidence="1">
    <location>
        <begin position="80"/>
        <end position="90"/>
    </location>
</feature>
<dbReference type="EMBL" id="BMAO01019617">
    <property type="protein sequence ID" value="GFR31698.1"/>
    <property type="molecule type" value="Genomic_DNA"/>
</dbReference>
<evidence type="ECO:0000313" key="2">
    <source>
        <dbReference type="EMBL" id="GFR31698.1"/>
    </source>
</evidence>
<sequence>MFQTGKKACKGLSGVLFQVKNSRWETKWNCVVRMLKKQFKEGRKKESWKERLSTGIRDLSNESHPTGDMSVAPRLLPRASCKRRNSKREI</sequence>
<feature type="region of interest" description="Disordered" evidence="1">
    <location>
        <begin position="55"/>
        <end position="90"/>
    </location>
</feature>